<dbReference type="AlphaFoldDB" id="A0A397W3V2"/>
<organism evidence="2 3">
    <name type="scientific">Gigaspora rosea</name>
    <dbReference type="NCBI Taxonomy" id="44941"/>
    <lineage>
        <taxon>Eukaryota</taxon>
        <taxon>Fungi</taxon>
        <taxon>Fungi incertae sedis</taxon>
        <taxon>Mucoromycota</taxon>
        <taxon>Glomeromycotina</taxon>
        <taxon>Glomeromycetes</taxon>
        <taxon>Diversisporales</taxon>
        <taxon>Gigasporaceae</taxon>
        <taxon>Gigaspora</taxon>
    </lineage>
</organism>
<evidence type="ECO:0000313" key="3">
    <source>
        <dbReference type="Proteomes" id="UP000266673"/>
    </source>
</evidence>
<feature type="non-terminal residue" evidence="2">
    <location>
        <position position="1"/>
    </location>
</feature>
<keyword evidence="1" id="KW-1133">Transmembrane helix</keyword>
<dbReference type="EMBL" id="QKWP01000115">
    <property type="protein sequence ID" value="RIB26963.1"/>
    <property type="molecule type" value="Genomic_DNA"/>
</dbReference>
<keyword evidence="1" id="KW-0472">Membrane</keyword>
<name>A0A397W3V2_9GLOM</name>
<comment type="caution">
    <text evidence="2">The sequence shown here is derived from an EMBL/GenBank/DDBJ whole genome shotgun (WGS) entry which is preliminary data.</text>
</comment>
<protein>
    <submittedName>
        <fullName evidence="2">Uncharacterized protein</fullName>
    </submittedName>
</protein>
<gene>
    <name evidence="2" type="ORF">C2G38_2063409</name>
</gene>
<proteinExistence type="predicted"/>
<reference evidence="2 3" key="1">
    <citation type="submission" date="2018-06" db="EMBL/GenBank/DDBJ databases">
        <title>Comparative genomics reveals the genomic features of Rhizophagus irregularis, R. cerebriforme, R. diaphanum and Gigaspora rosea, and their symbiotic lifestyle signature.</title>
        <authorList>
            <person name="Morin E."/>
            <person name="San Clemente H."/>
            <person name="Chen E.C.H."/>
            <person name="De La Providencia I."/>
            <person name="Hainaut M."/>
            <person name="Kuo A."/>
            <person name="Kohler A."/>
            <person name="Murat C."/>
            <person name="Tang N."/>
            <person name="Roy S."/>
            <person name="Loubradou J."/>
            <person name="Henrissat B."/>
            <person name="Grigoriev I.V."/>
            <person name="Corradi N."/>
            <person name="Roux C."/>
            <person name="Martin F.M."/>
        </authorList>
    </citation>
    <scope>NUCLEOTIDE SEQUENCE [LARGE SCALE GENOMIC DNA]</scope>
    <source>
        <strain evidence="2 3">DAOM 194757</strain>
    </source>
</reference>
<feature type="transmembrane region" description="Helical" evidence="1">
    <location>
        <begin position="36"/>
        <end position="56"/>
    </location>
</feature>
<evidence type="ECO:0000256" key="1">
    <source>
        <dbReference type="SAM" id="Phobius"/>
    </source>
</evidence>
<evidence type="ECO:0000313" key="2">
    <source>
        <dbReference type="EMBL" id="RIB26963.1"/>
    </source>
</evidence>
<feature type="transmembrane region" description="Helical" evidence="1">
    <location>
        <begin position="7"/>
        <end position="30"/>
    </location>
</feature>
<sequence>FFRLINAFFLCIIGSIVGIIQFGASFVVGVSFAASWSFFVLFAVGVVLFVVGVVLFI</sequence>
<feature type="non-terminal residue" evidence="2">
    <location>
        <position position="57"/>
    </location>
</feature>
<dbReference type="Proteomes" id="UP000266673">
    <property type="component" value="Unassembled WGS sequence"/>
</dbReference>
<keyword evidence="1" id="KW-0812">Transmembrane</keyword>
<keyword evidence="3" id="KW-1185">Reference proteome</keyword>
<accession>A0A397W3V2</accession>